<evidence type="ECO:0000259" key="1">
    <source>
        <dbReference type="Pfam" id="PF21956"/>
    </source>
</evidence>
<dbReference type="STRING" id="1168034.FH5T_21425"/>
<feature type="domain" description="DUF6922" evidence="1">
    <location>
        <begin position="11"/>
        <end position="59"/>
    </location>
</feature>
<dbReference type="InterPro" id="IPR053830">
    <property type="entry name" value="DUF6922"/>
</dbReference>
<dbReference type="AlphaFoldDB" id="X5DEK7"/>
<dbReference type="Proteomes" id="UP000023772">
    <property type="component" value="Chromosome"/>
</dbReference>
<sequence>MQHDSGILSQFSKHLFWDIDTFELDINVHAKFIISKVIQYGNYTDWKLLVKCYGINLIVKNAQKIRELDKRTASFLAIIGEVPKASFLCYSTKPSTPKHWGF</sequence>
<organism evidence="3 5">
    <name type="scientific">Draconibacterium orientale</name>
    <dbReference type="NCBI Taxonomy" id="1168034"/>
    <lineage>
        <taxon>Bacteria</taxon>
        <taxon>Pseudomonadati</taxon>
        <taxon>Bacteroidota</taxon>
        <taxon>Bacteroidia</taxon>
        <taxon>Marinilabiliales</taxon>
        <taxon>Prolixibacteraceae</taxon>
        <taxon>Draconibacterium</taxon>
    </lineage>
</organism>
<dbReference type="KEGG" id="dori:FH5T_21425"/>
<dbReference type="eggNOG" id="ENOG50331D6">
    <property type="taxonomic scope" value="Bacteria"/>
</dbReference>
<dbReference type="EMBL" id="CP007451">
    <property type="protein sequence ID" value="AHW61313.1"/>
    <property type="molecule type" value="Genomic_DNA"/>
</dbReference>
<dbReference type="Proteomes" id="UP000181981">
    <property type="component" value="Unassembled WGS sequence"/>
</dbReference>
<protein>
    <recommendedName>
        <fullName evidence="1">DUF6922 domain-containing protein</fullName>
    </recommendedName>
</protein>
<dbReference type="Pfam" id="PF21956">
    <property type="entry name" value="DUF6922"/>
    <property type="match status" value="1"/>
</dbReference>
<dbReference type="RefSeq" id="WP_038563053.1">
    <property type="nucleotide sequence ID" value="NZ_FOHT01000038.1"/>
</dbReference>
<reference evidence="2 4" key="1">
    <citation type="submission" date="2014-03" db="EMBL/GenBank/DDBJ databases">
        <title>Complete genome sequence of a deeply braunched marine Bacteroidia bacterium Draconibacterium orientale type strain FH5T.</title>
        <authorList>
            <person name="Li X."/>
            <person name="Wang X."/>
            <person name="Xie Z."/>
            <person name="Du Z."/>
            <person name="Chen G."/>
        </authorList>
    </citation>
    <scope>NUCLEOTIDE SEQUENCE [LARGE SCALE GENOMIC DNA]</scope>
    <source>
        <strain evidence="2 4">FH5</strain>
    </source>
</reference>
<accession>X5DEK7</accession>
<evidence type="ECO:0000313" key="3">
    <source>
        <dbReference type="EMBL" id="SEU05467.1"/>
    </source>
</evidence>
<name>X5DEK7_9BACT</name>
<keyword evidence="4" id="KW-1185">Reference proteome</keyword>
<evidence type="ECO:0000313" key="2">
    <source>
        <dbReference type="EMBL" id="AHW61313.1"/>
    </source>
</evidence>
<evidence type="ECO:0000313" key="5">
    <source>
        <dbReference type="Proteomes" id="UP000181981"/>
    </source>
</evidence>
<evidence type="ECO:0000313" key="4">
    <source>
        <dbReference type="Proteomes" id="UP000023772"/>
    </source>
</evidence>
<gene>
    <name evidence="2" type="ORF">FH5T_21425</name>
    <name evidence="3" type="ORF">SAMN05444285_13821</name>
</gene>
<proteinExistence type="predicted"/>
<reference evidence="3 5" key="2">
    <citation type="submission" date="2016-10" db="EMBL/GenBank/DDBJ databases">
        <authorList>
            <person name="de Groot N.N."/>
        </authorList>
    </citation>
    <scope>NUCLEOTIDE SEQUENCE [LARGE SCALE GENOMIC DNA]</scope>
    <source>
        <strain evidence="3 5">DSM 25947</strain>
    </source>
</reference>
<dbReference type="HOGENOM" id="CLU_153917_2_0_10"/>
<dbReference type="EMBL" id="FOHT01000038">
    <property type="protein sequence ID" value="SEU05467.1"/>
    <property type="molecule type" value="Genomic_DNA"/>
</dbReference>